<sequence length="643" mass="74304">MNKAISETVRKEIDEILTEYLLGAPSEFWPLAFEDPKIQYYVLDRQSPTSADSARYTAEEELFRRFWPPAEGPQVIHIVGGAGAGKSTFTRYFLQYYLLHRHKLRRAAGKPSPEENAIQAEAYGQHILLYVDLAHVEQPLRRTELFCKLSESLKRTALLGLAEDLQGGDELTEEWLSRNLCRLARDVRGDERRWYISWIFDNSDLLEEESQSELARIIHDYIPEEPPAIYGCDPVREGQGRELWRILIPIRPETRTNLARFWNSFRNKMSVNLDPVNPEILIEKRSQWLAHVVGASTKHARIDLYDITEARAGFDMMTPAEMAQHLCEDLLAASNLESSHGLTSRKAQEIVNQLVNGSARRRLALLPRIAFSPSFSERRAHAVEKNWAPPLVTPFYYFNGLICGNDVMFTPDDDRCLVLNLYDLGLTPGSAYSILVGPYAIYLLRQGRPWADVVSDLNRIGFPQNALLECERQLVNKELLKELWHGGHQVEIPVVDGHWQLLKERAYTDNMAVACAQSWDAQEEARPTDPLDPRQILPRFDGSLWFMNRLWEAEKLLPIFSQDTSRQFENFLSFSHFRKALRLPCVTHYVVSQYLEREQRLPSYEAPQKAIDNMRERWETNVRRLRALISESEAEDALEPRKR</sequence>
<dbReference type="InterPro" id="IPR027417">
    <property type="entry name" value="P-loop_NTPase"/>
</dbReference>
<proteinExistence type="predicted"/>
<accession>A0A0F9W517</accession>
<comment type="caution">
    <text evidence="1">The sequence shown here is derived from an EMBL/GenBank/DDBJ whole genome shotgun (WGS) entry which is preliminary data.</text>
</comment>
<protein>
    <submittedName>
        <fullName evidence="1">Uncharacterized protein</fullName>
    </submittedName>
</protein>
<reference evidence="1" key="1">
    <citation type="journal article" date="2015" name="Nature">
        <title>Complex archaea that bridge the gap between prokaryotes and eukaryotes.</title>
        <authorList>
            <person name="Spang A."/>
            <person name="Saw J.H."/>
            <person name="Jorgensen S.L."/>
            <person name="Zaremba-Niedzwiedzka K."/>
            <person name="Martijn J."/>
            <person name="Lind A.E."/>
            <person name="van Eijk R."/>
            <person name="Schleper C."/>
            <person name="Guy L."/>
            <person name="Ettema T.J."/>
        </authorList>
    </citation>
    <scope>NUCLEOTIDE SEQUENCE</scope>
</reference>
<dbReference type="SUPFAM" id="SSF52540">
    <property type="entry name" value="P-loop containing nucleoside triphosphate hydrolases"/>
    <property type="match status" value="1"/>
</dbReference>
<name>A0A0F9W517_9ZZZZ</name>
<dbReference type="AlphaFoldDB" id="A0A0F9W517"/>
<evidence type="ECO:0000313" key="1">
    <source>
        <dbReference type="EMBL" id="KKO11425.1"/>
    </source>
</evidence>
<dbReference type="EMBL" id="LAZR01000003">
    <property type="protein sequence ID" value="KKO11425.1"/>
    <property type="molecule type" value="Genomic_DNA"/>
</dbReference>
<organism evidence="1">
    <name type="scientific">marine sediment metagenome</name>
    <dbReference type="NCBI Taxonomy" id="412755"/>
    <lineage>
        <taxon>unclassified sequences</taxon>
        <taxon>metagenomes</taxon>
        <taxon>ecological metagenomes</taxon>
    </lineage>
</organism>
<gene>
    <name evidence="1" type="ORF">LCGC14_0019060</name>
</gene>